<comment type="caution">
    <text evidence="1">The sequence shown here is derived from an EMBL/GenBank/DDBJ whole genome shotgun (WGS) entry which is preliminary data.</text>
</comment>
<dbReference type="EMBL" id="JASBWS010000073">
    <property type="protein sequence ID" value="KAJ9100865.1"/>
    <property type="molecule type" value="Genomic_DNA"/>
</dbReference>
<reference evidence="1" key="1">
    <citation type="submission" date="2023-04" db="EMBL/GenBank/DDBJ databases">
        <title>Draft Genome sequencing of Naganishia species isolated from polar environments using Oxford Nanopore Technology.</title>
        <authorList>
            <person name="Leo P."/>
            <person name="Venkateswaran K."/>
        </authorList>
    </citation>
    <scope>NUCLEOTIDE SEQUENCE</scope>
    <source>
        <strain evidence="1">MNA-CCFEE 5262</strain>
    </source>
</reference>
<sequence>MWNVRPAKRHPAGAAETEVYLARRVVVDVLQRCEYWLGLRMHDAHISLLCAHRNALRMYLSSPVPIAPTNPTPPPVAPQAQPADRSSTTARSTERQPAPHPFPSAIDIALNRSGQQSDLASRGRSRRAADAVRAFKEREA</sequence>
<gene>
    <name evidence="1" type="ORF">QFC20_005354</name>
</gene>
<evidence type="ECO:0000313" key="2">
    <source>
        <dbReference type="Proteomes" id="UP001230649"/>
    </source>
</evidence>
<keyword evidence="2" id="KW-1185">Reference proteome</keyword>
<proteinExistence type="predicted"/>
<dbReference type="Proteomes" id="UP001230649">
    <property type="component" value="Unassembled WGS sequence"/>
</dbReference>
<evidence type="ECO:0000313" key="1">
    <source>
        <dbReference type="EMBL" id="KAJ9100865.1"/>
    </source>
</evidence>
<name>A0ACC2VP64_9TREE</name>
<organism evidence="1 2">
    <name type="scientific">Naganishia adeliensis</name>
    <dbReference type="NCBI Taxonomy" id="92952"/>
    <lineage>
        <taxon>Eukaryota</taxon>
        <taxon>Fungi</taxon>
        <taxon>Dikarya</taxon>
        <taxon>Basidiomycota</taxon>
        <taxon>Agaricomycotina</taxon>
        <taxon>Tremellomycetes</taxon>
        <taxon>Filobasidiales</taxon>
        <taxon>Filobasidiaceae</taxon>
        <taxon>Naganishia</taxon>
    </lineage>
</organism>
<accession>A0ACC2VP64</accession>
<protein>
    <submittedName>
        <fullName evidence="1">Uncharacterized protein</fullName>
    </submittedName>
</protein>